<feature type="region of interest" description="Disordered" evidence="1">
    <location>
        <begin position="421"/>
        <end position="566"/>
    </location>
</feature>
<dbReference type="AlphaFoldDB" id="A0A9P6LKK7"/>
<organism evidence="2 3">
    <name type="scientific">Colletotrichum karsti</name>
    <dbReference type="NCBI Taxonomy" id="1095194"/>
    <lineage>
        <taxon>Eukaryota</taxon>
        <taxon>Fungi</taxon>
        <taxon>Dikarya</taxon>
        <taxon>Ascomycota</taxon>
        <taxon>Pezizomycotina</taxon>
        <taxon>Sordariomycetes</taxon>
        <taxon>Hypocreomycetidae</taxon>
        <taxon>Glomerellales</taxon>
        <taxon>Glomerellaceae</taxon>
        <taxon>Colletotrichum</taxon>
        <taxon>Colletotrichum boninense species complex</taxon>
    </lineage>
</organism>
<dbReference type="Proteomes" id="UP000781932">
    <property type="component" value="Unassembled WGS sequence"/>
</dbReference>
<feature type="compositionally biased region" description="Polar residues" evidence="1">
    <location>
        <begin position="190"/>
        <end position="203"/>
    </location>
</feature>
<dbReference type="GeneID" id="62162387"/>
<name>A0A9P6LKK7_9PEZI</name>
<reference evidence="2" key="2">
    <citation type="submission" date="2020-11" db="EMBL/GenBank/DDBJ databases">
        <title>Whole genome sequencing of Colletotrichum sp.</title>
        <authorList>
            <person name="Li H."/>
        </authorList>
    </citation>
    <scope>NUCLEOTIDE SEQUENCE</scope>
    <source>
        <strain evidence="2">CkLH20</strain>
    </source>
</reference>
<feature type="compositionally biased region" description="Polar residues" evidence="1">
    <location>
        <begin position="479"/>
        <end position="492"/>
    </location>
</feature>
<comment type="caution">
    <text evidence="2">The sequence shown here is derived from an EMBL/GenBank/DDBJ whole genome shotgun (WGS) entry which is preliminary data.</text>
</comment>
<feature type="compositionally biased region" description="Basic and acidic residues" evidence="1">
    <location>
        <begin position="499"/>
        <end position="512"/>
    </location>
</feature>
<feature type="compositionally biased region" description="Polar residues" evidence="1">
    <location>
        <begin position="130"/>
        <end position="147"/>
    </location>
</feature>
<keyword evidence="3" id="KW-1185">Reference proteome</keyword>
<feature type="region of interest" description="Disordered" evidence="1">
    <location>
        <begin position="79"/>
        <end position="229"/>
    </location>
</feature>
<evidence type="ECO:0000313" key="3">
    <source>
        <dbReference type="Proteomes" id="UP000781932"/>
    </source>
</evidence>
<evidence type="ECO:0000256" key="1">
    <source>
        <dbReference type="SAM" id="MobiDB-lite"/>
    </source>
</evidence>
<protein>
    <submittedName>
        <fullName evidence="2">Uncharacterized protein</fullName>
    </submittedName>
</protein>
<dbReference type="EMBL" id="JAATWM020000019">
    <property type="protein sequence ID" value="KAF9876150.1"/>
    <property type="molecule type" value="Genomic_DNA"/>
</dbReference>
<reference evidence="2" key="1">
    <citation type="submission" date="2020-03" db="EMBL/GenBank/DDBJ databases">
        <authorList>
            <person name="He L."/>
        </authorList>
    </citation>
    <scope>NUCLEOTIDE SEQUENCE</scope>
    <source>
        <strain evidence="2">CkLH20</strain>
    </source>
</reference>
<feature type="compositionally biased region" description="Basic and acidic residues" evidence="1">
    <location>
        <begin position="421"/>
        <end position="437"/>
    </location>
</feature>
<gene>
    <name evidence="2" type="ORF">CkaCkLH20_06596</name>
</gene>
<dbReference type="OrthoDB" id="4843485at2759"/>
<accession>A0A9P6LKK7</accession>
<proteinExistence type="predicted"/>
<evidence type="ECO:0000313" key="2">
    <source>
        <dbReference type="EMBL" id="KAF9876150.1"/>
    </source>
</evidence>
<feature type="compositionally biased region" description="Low complexity" evidence="1">
    <location>
        <begin position="177"/>
        <end position="189"/>
    </location>
</feature>
<sequence length="595" mass="65479">MCWTLLPQSLCMHCGTHVNFANLQDPCDLVISESLPFGACGDESYRVVLGPEDAACDICLIPEDYFDNIFNDQDNTEYSPAVQTESYPGPTSFGGARGSRVATPFARGSSFRGQRQRYNGSRHNPKLSATMASPFQPQNVTPANPGQVNLPRGRPQTRIPPQGQRRSQTPYPPTFISDSDPSHSSSPRSNTGGARLSSSSNYTSSDEHSSSLNSSTPPTHPRLTLPGANSPFGFGYTPALRVPNPSPATTSFLSAYLNPPTQHHLPPLPSAEATDEAWVPAEWSPAVAMPSGLAHELDYTTADCVFRRHRVYFIAGLDGTLRDGTVIVVKPDGHEAHVVEYELYERTSAAVNRREDERARWACEKARQERITEESGRRRRGVCIYHPCRVAGCRRWHEEGQHRPLTPGSMGAFLRANRRVEEEHRGKERGTGVRFDGDDVFGGGEEKDGEQLRGAGPSRIVRTPSPRTQPPNTQDDETPSTIHLSAGHNHNPTRAPVRLVERDGEVRRRPMRDPAAILTGSPPPAPRPRRFAAARPSSSPSGQTTEQGSKPYEAEPEDDRNAMKLLDDGLDLADLRIGEDGEAELRLENDEEETY</sequence>
<dbReference type="RefSeq" id="XP_038745611.1">
    <property type="nucleotide sequence ID" value="XM_038889313.1"/>
</dbReference>
<feature type="compositionally biased region" description="Polar residues" evidence="1">
    <location>
        <begin position="111"/>
        <end position="122"/>
    </location>
</feature>